<dbReference type="RefSeq" id="WP_301141683.1">
    <property type="nucleotide sequence ID" value="NZ_JAUHQA010000001.1"/>
</dbReference>
<keyword evidence="2" id="KW-1185">Reference proteome</keyword>
<gene>
    <name evidence="1" type="ORF">QQX02_05190</name>
</gene>
<sequence>MEPFSMTKGTEVKVFHLEDNDATVVVTTTDTAAPERPPHVAYEQCENEEESQAVVQKFVFDLQRQGWTLVDVEQDAE</sequence>
<evidence type="ECO:0000313" key="1">
    <source>
        <dbReference type="EMBL" id="MDN4480317.1"/>
    </source>
</evidence>
<dbReference type="Proteomes" id="UP001172708">
    <property type="component" value="Unassembled WGS sequence"/>
</dbReference>
<proteinExistence type="predicted"/>
<dbReference type="EMBL" id="JAUHQA010000001">
    <property type="protein sequence ID" value="MDN4480317.1"/>
    <property type="molecule type" value="Genomic_DNA"/>
</dbReference>
<name>A0ABT8GFV5_9MICO</name>
<accession>A0ABT8GFV5</accession>
<evidence type="ECO:0000313" key="2">
    <source>
        <dbReference type="Proteomes" id="UP001172708"/>
    </source>
</evidence>
<organism evidence="1 2">
    <name type="scientific">Demequina muriae</name>
    <dbReference type="NCBI Taxonomy" id="3051664"/>
    <lineage>
        <taxon>Bacteria</taxon>
        <taxon>Bacillati</taxon>
        <taxon>Actinomycetota</taxon>
        <taxon>Actinomycetes</taxon>
        <taxon>Micrococcales</taxon>
        <taxon>Demequinaceae</taxon>
        <taxon>Demequina</taxon>
    </lineage>
</organism>
<reference evidence="1" key="1">
    <citation type="submission" date="2023-06" db="EMBL/GenBank/DDBJ databases">
        <title>Egi l300058.</title>
        <authorList>
            <person name="Gao L."/>
            <person name="Fang B.-Z."/>
            <person name="Li W.-J."/>
        </authorList>
    </citation>
    <scope>NUCLEOTIDE SEQUENCE</scope>
    <source>
        <strain evidence="1">EGI L300058</strain>
    </source>
</reference>
<comment type="caution">
    <text evidence="1">The sequence shown here is derived from an EMBL/GenBank/DDBJ whole genome shotgun (WGS) entry which is preliminary data.</text>
</comment>
<protein>
    <submittedName>
        <fullName evidence="1">Uncharacterized protein</fullName>
    </submittedName>
</protein>